<name>A0ABR1Z8N1_9ROSI</name>
<evidence type="ECO:0000313" key="3">
    <source>
        <dbReference type="Proteomes" id="UP001396334"/>
    </source>
</evidence>
<dbReference type="EMBL" id="JBBPBN010002305">
    <property type="protein sequence ID" value="KAK8476308.1"/>
    <property type="molecule type" value="Genomic_DNA"/>
</dbReference>
<keyword evidence="3" id="KW-1185">Reference proteome</keyword>
<gene>
    <name evidence="2" type="ORF">V6N11_060190</name>
</gene>
<dbReference type="Proteomes" id="UP001396334">
    <property type="component" value="Unassembled WGS sequence"/>
</dbReference>
<proteinExistence type="predicted"/>
<reference evidence="2 3" key="1">
    <citation type="journal article" date="2024" name="G3 (Bethesda)">
        <title>Genome assembly of Hibiscus sabdariffa L. provides insights into metabolisms of medicinal natural products.</title>
        <authorList>
            <person name="Kim T."/>
        </authorList>
    </citation>
    <scope>NUCLEOTIDE SEQUENCE [LARGE SCALE GENOMIC DNA]</scope>
    <source>
        <strain evidence="2">TK-2024</strain>
        <tissue evidence="2">Old leaves</tissue>
    </source>
</reference>
<comment type="caution">
    <text evidence="2">The sequence shown here is derived from an EMBL/GenBank/DDBJ whole genome shotgun (WGS) entry which is preliminary data.</text>
</comment>
<protein>
    <recommendedName>
        <fullName evidence="1">Reverse transcriptase zinc-binding domain-containing protein</fullName>
    </recommendedName>
</protein>
<evidence type="ECO:0000259" key="1">
    <source>
        <dbReference type="Pfam" id="PF13966"/>
    </source>
</evidence>
<evidence type="ECO:0000313" key="2">
    <source>
        <dbReference type="EMBL" id="KAK8476308.1"/>
    </source>
</evidence>
<sequence length="145" mass="16415">MSPTRYNLYARRVVSGALCHICNHSIETIEHTFLDCELLRSVWYDFGYSWPSYVADYSFQDWLSWMFSNLSSVASPFAAEAKAALHAILFAIDLGFTSVILEGNKVAHILAKAYSLGPDDCFWVEDIPSVARAATDEDRRWLDPP</sequence>
<dbReference type="InterPro" id="IPR026960">
    <property type="entry name" value="RVT-Znf"/>
</dbReference>
<feature type="domain" description="Reverse transcriptase zinc-binding" evidence="1">
    <location>
        <begin position="3"/>
        <end position="43"/>
    </location>
</feature>
<organism evidence="2 3">
    <name type="scientific">Hibiscus sabdariffa</name>
    <name type="common">roselle</name>
    <dbReference type="NCBI Taxonomy" id="183260"/>
    <lineage>
        <taxon>Eukaryota</taxon>
        <taxon>Viridiplantae</taxon>
        <taxon>Streptophyta</taxon>
        <taxon>Embryophyta</taxon>
        <taxon>Tracheophyta</taxon>
        <taxon>Spermatophyta</taxon>
        <taxon>Magnoliopsida</taxon>
        <taxon>eudicotyledons</taxon>
        <taxon>Gunneridae</taxon>
        <taxon>Pentapetalae</taxon>
        <taxon>rosids</taxon>
        <taxon>malvids</taxon>
        <taxon>Malvales</taxon>
        <taxon>Malvaceae</taxon>
        <taxon>Malvoideae</taxon>
        <taxon>Hibiscus</taxon>
    </lineage>
</organism>
<accession>A0ABR1Z8N1</accession>
<dbReference type="Pfam" id="PF13966">
    <property type="entry name" value="zf-RVT"/>
    <property type="match status" value="1"/>
</dbReference>